<dbReference type="RefSeq" id="WP_175615052.1">
    <property type="nucleotide sequence ID" value="NZ_CAESCL010000018.1"/>
</dbReference>
<evidence type="ECO:0000313" key="3">
    <source>
        <dbReference type="Proteomes" id="UP000199427"/>
    </source>
</evidence>
<keyword evidence="1" id="KW-1133">Transmembrane helix</keyword>
<reference evidence="2 3" key="1">
    <citation type="submission" date="2016-10" db="EMBL/GenBank/DDBJ databases">
        <authorList>
            <person name="de Groot N.N."/>
        </authorList>
    </citation>
    <scope>NUCLEOTIDE SEQUENCE [LARGE SCALE GENOMIC DNA]</scope>
    <source>
        <strain evidence="2 3">DSM 21633</strain>
    </source>
</reference>
<proteinExistence type="predicted"/>
<evidence type="ECO:0000256" key="1">
    <source>
        <dbReference type="SAM" id="Phobius"/>
    </source>
</evidence>
<evidence type="ECO:0000313" key="2">
    <source>
        <dbReference type="EMBL" id="SEQ66210.1"/>
    </source>
</evidence>
<organism evidence="2 3">
    <name type="scientific">Piscibacillus halophilus</name>
    <dbReference type="NCBI Taxonomy" id="571933"/>
    <lineage>
        <taxon>Bacteria</taxon>
        <taxon>Bacillati</taxon>
        <taxon>Bacillota</taxon>
        <taxon>Bacilli</taxon>
        <taxon>Bacillales</taxon>
        <taxon>Bacillaceae</taxon>
        <taxon>Piscibacillus</taxon>
    </lineage>
</organism>
<keyword evidence="1" id="KW-0812">Transmembrane</keyword>
<keyword evidence="1" id="KW-0472">Membrane</keyword>
<dbReference type="AlphaFoldDB" id="A0A1H9HV65"/>
<accession>A0A1H9HV65</accession>
<dbReference type="Proteomes" id="UP000199427">
    <property type="component" value="Unassembled WGS sequence"/>
</dbReference>
<keyword evidence="3" id="KW-1185">Reference proteome</keyword>
<feature type="transmembrane region" description="Helical" evidence="1">
    <location>
        <begin position="38"/>
        <end position="54"/>
    </location>
</feature>
<gene>
    <name evidence="2" type="ORF">SAMN05216362_12126</name>
</gene>
<name>A0A1H9HV65_9BACI</name>
<dbReference type="EMBL" id="FOES01000021">
    <property type="protein sequence ID" value="SEQ66210.1"/>
    <property type="molecule type" value="Genomic_DNA"/>
</dbReference>
<sequence>MSKILILSIAAFLALTFNFIKAIRIKEAPKTNKLMAWTFYLTGVIGLIAVNMIFY</sequence>
<protein>
    <submittedName>
        <fullName evidence="2">Uncharacterized protein</fullName>
    </submittedName>
</protein>